<keyword evidence="2" id="KW-1185">Reference proteome</keyword>
<organism evidence="1 2">
    <name type="scientific">Naganishia cerealis</name>
    <dbReference type="NCBI Taxonomy" id="610337"/>
    <lineage>
        <taxon>Eukaryota</taxon>
        <taxon>Fungi</taxon>
        <taxon>Dikarya</taxon>
        <taxon>Basidiomycota</taxon>
        <taxon>Agaricomycotina</taxon>
        <taxon>Tremellomycetes</taxon>
        <taxon>Filobasidiales</taxon>
        <taxon>Filobasidiaceae</taxon>
        <taxon>Naganishia</taxon>
    </lineage>
</organism>
<protein>
    <submittedName>
        <fullName evidence="1">Uncharacterized protein</fullName>
    </submittedName>
</protein>
<accession>A0ACC2WN73</accession>
<reference evidence="1" key="1">
    <citation type="submission" date="2023-04" db="EMBL/GenBank/DDBJ databases">
        <title>Draft Genome sequencing of Naganishia species isolated from polar environments using Oxford Nanopore Technology.</title>
        <authorList>
            <person name="Leo P."/>
            <person name="Venkateswaran K."/>
        </authorList>
    </citation>
    <scope>NUCLEOTIDE SEQUENCE</scope>
    <source>
        <strain evidence="1">MNA-CCFEE 5261</strain>
    </source>
</reference>
<dbReference type="EMBL" id="JASBWR010000006">
    <property type="protein sequence ID" value="KAJ9112007.1"/>
    <property type="molecule type" value="Genomic_DNA"/>
</dbReference>
<evidence type="ECO:0000313" key="1">
    <source>
        <dbReference type="EMBL" id="KAJ9112007.1"/>
    </source>
</evidence>
<name>A0ACC2WN73_9TREE</name>
<evidence type="ECO:0000313" key="2">
    <source>
        <dbReference type="Proteomes" id="UP001241377"/>
    </source>
</evidence>
<proteinExistence type="predicted"/>
<gene>
    <name evidence="1" type="ORF">QFC19_000930</name>
</gene>
<dbReference type="Proteomes" id="UP001241377">
    <property type="component" value="Unassembled WGS sequence"/>
</dbReference>
<sequence length="243" mass="26829">MGFTRKPLTSAFALLTIIGVVLFMTSSSSESSLGAAVPINLQKYGLSQPILEDKSPQKVAHFNTAQELEVTDTSDVSTGEKEGVSMQESDETPELTDTPFMPKMANETLKAQLGNAAWKLFHTILARYPEKPSLREQATLGQYLYSFAQVYPCGDCARHFQELLTKYPPQVKSRKTAALWGCHMHNKVNERLGKDEYDCTTILTDYDCGCGGDEKEQDETLGGSMDDLRSIKVDEVGAEKELG</sequence>
<comment type="caution">
    <text evidence="1">The sequence shown here is derived from an EMBL/GenBank/DDBJ whole genome shotgun (WGS) entry which is preliminary data.</text>
</comment>